<feature type="non-terminal residue" evidence="3">
    <location>
        <position position="1"/>
    </location>
</feature>
<evidence type="ECO:0000256" key="1">
    <source>
        <dbReference type="ARBA" id="ARBA00022679"/>
    </source>
</evidence>
<dbReference type="GO" id="GO:0004802">
    <property type="term" value="F:transketolase activity"/>
    <property type="evidence" value="ECO:0007669"/>
    <property type="project" value="TreeGrafter"/>
</dbReference>
<sequence length="180" mass="18984">DGSDKRIYCMIGDGEAREGQIWEALDYIVDQKLTNVIAIFNCNGQGQSDYVSVQQTHPTLASKLEAFGYEVKTIDGHNWDDVFAALTAEPGDKPLAIVAKTLKGWGVKELLSGNYHGKPVAEDNVAAAIADLDEKAVELGVGNLVDSEALDITTPAAVARPSDGPISAGSLADALTEVGL</sequence>
<name>A0A0F9K3Y3_9ZZZZ</name>
<feature type="domain" description="Transketolase N-terminal" evidence="2">
    <location>
        <begin position="3"/>
        <end position="128"/>
    </location>
</feature>
<evidence type="ECO:0000313" key="3">
    <source>
        <dbReference type="EMBL" id="KKM69306.1"/>
    </source>
</evidence>
<dbReference type="InterPro" id="IPR005474">
    <property type="entry name" value="Transketolase_N"/>
</dbReference>
<organism evidence="3">
    <name type="scientific">marine sediment metagenome</name>
    <dbReference type="NCBI Taxonomy" id="412755"/>
    <lineage>
        <taxon>unclassified sequences</taxon>
        <taxon>metagenomes</taxon>
        <taxon>ecological metagenomes</taxon>
    </lineage>
</organism>
<dbReference type="GO" id="GO:0030976">
    <property type="term" value="F:thiamine pyrophosphate binding"/>
    <property type="evidence" value="ECO:0007669"/>
    <property type="project" value="TreeGrafter"/>
</dbReference>
<comment type="caution">
    <text evidence="3">The sequence shown here is derived from an EMBL/GenBank/DDBJ whole genome shotgun (WGS) entry which is preliminary data.</text>
</comment>
<dbReference type="AlphaFoldDB" id="A0A0F9K3Y3"/>
<dbReference type="InterPro" id="IPR051424">
    <property type="entry name" value="Transketolase-like"/>
</dbReference>
<protein>
    <recommendedName>
        <fullName evidence="2">Transketolase N-terminal domain-containing protein</fullName>
    </recommendedName>
</protein>
<gene>
    <name evidence="3" type="ORF">LCGC14_1452100</name>
</gene>
<dbReference type="Gene3D" id="3.40.50.970">
    <property type="match status" value="1"/>
</dbReference>
<dbReference type="InterPro" id="IPR029061">
    <property type="entry name" value="THDP-binding"/>
</dbReference>
<proteinExistence type="predicted"/>
<dbReference type="PANTHER" id="PTHR43195:SF1">
    <property type="entry name" value="FI06132P-RELATED"/>
    <property type="match status" value="1"/>
</dbReference>
<dbReference type="SUPFAM" id="SSF52518">
    <property type="entry name" value="Thiamin diphosphate-binding fold (THDP-binding)"/>
    <property type="match status" value="1"/>
</dbReference>
<accession>A0A0F9K3Y3</accession>
<dbReference type="EMBL" id="LAZR01010011">
    <property type="protein sequence ID" value="KKM69306.1"/>
    <property type="molecule type" value="Genomic_DNA"/>
</dbReference>
<evidence type="ECO:0000259" key="2">
    <source>
        <dbReference type="Pfam" id="PF00456"/>
    </source>
</evidence>
<keyword evidence="1" id="KW-0808">Transferase</keyword>
<dbReference type="PANTHER" id="PTHR43195">
    <property type="entry name" value="TRANSKETOLASE"/>
    <property type="match status" value="1"/>
</dbReference>
<dbReference type="Pfam" id="PF00456">
    <property type="entry name" value="Transketolase_N"/>
    <property type="match status" value="1"/>
</dbReference>
<reference evidence="3" key="1">
    <citation type="journal article" date="2015" name="Nature">
        <title>Complex archaea that bridge the gap between prokaryotes and eukaryotes.</title>
        <authorList>
            <person name="Spang A."/>
            <person name="Saw J.H."/>
            <person name="Jorgensen S.L."/>
            <person name="Zaremba-Niedzwiedzka K."/>
            <person name="Martijn J."/>
            <person name="Lind A.E."/>
            <person name="van Eijk R."/>
            <person name="Schleper C."/>
            <person name="Guy L."/>
            <person name="Ettema T.J."/>
        </authorList>
    </citation>
    <scope>NUCLEOTIDE SEQUENCE</scope>
</reference>